<dbReference type="Gene3D" id="3.30.2310.20">
    <property type="entry name" value="RelE-like"/>
    <property type="match status" value="1"/>
</dbReference>
<dbReference type="InterPro" id="IPR051803">
    <property type="entry name" value="TA_system_RelE-like_toxin"/>
</dbReference>
<protein>
    <submittedName>
        <fullName evidence="3">Type II toxin-antitoxin system RelE/ParE family toxin</fullName>
    </submittedName>
</protein>
<proteinExistence type="inferred from homology"/>
<dbReference type="InterPro" id="IPR007712">
    <property type="entry name" value="RelE/ParE_toxin"/>
</dbReference>
<evidence type="ECO:0000313" key="3">
    <source>
        <dbReference type="EMBL" id="QYR52424.1"/>
    </source>
</evidence>
<dbReference type="Pfam" id="PF05016">
    <property type="entry name" value="ParE_toxin"/>
    <property type="match status" value="1"/>
</dbReference>
<keyword evidence="2" id="KW-1277">Toxin-antitoxin system</keyword>
<dbReference type="RefSeq" id="WP_220379210.1">
    <property type="nucleotide sequence ID" value="NZ_CP080544.1"/>
</dbReference>
<evidence type="ECO:0000256" key="2">
    <source>
        <dbReference type="ARBA" id="ARBA00022649"/>
    </source>
</evidence>
<evidence type="ECO:0000256" key="1">
    <source>
        <dbReference type="ARBA" id="ARBA00006226"/>
    </source>
</evidence>
<gene>
    <name evidence="3" type="ORF">H8L67_07405</name>
</gene>
<dbReference type="InterPro" id="IPR035093">
    <property type="entry name" value="RelE/ParE_toxin_dom_sf"/>
</dbReference>
<comment type="similarity">
    <text evidence="1">Belongs to the RelE toxin family.</text>
</comment>
<name>A0ABX8WM09_9GAMM</name>
<dbReference type="Proteomes" id="UP000824755">
    <property type="component" value="Chromosome"/>
</dbReference>
<dbReference type="EMBL" id="CP080544">
    <property type="protein sequence ID" value="QYR52424.1"/>
    <property type="molecule type" value="Genomic_DNA"/>
</dbReference>
<reference evidence="3 4" key="1">
    <citation type="submission" date="2021-08" db="EMBL/GenBank/DDBJ databases">
        <title>Lysobacter sp. strain CJ11 Genome sequencing and assembly.</title>
        <authorList>
            <person name="Kim I."/>
        </authorList>
    </citation>
    <scope>NUCLEOTIDE SEQUENCE [LARGE SCALE GENOMIC DNA]</scope>
    <source>
        <strain evidence="3 4">CJ11</strain>
    </source>
</reference>
<keyword evidence="4" id="KW-1185">Reference proteome</keyword>
<accession>A0ABX8WM09</accession>
<evidence type="ECO:0000313" key="4">
    <source>
        <dbReference type="Proteomes" id="UP000824755"/>
    </source>
</evidence>
<dbReference type="PANTHER" id="PTHR33755">
    <property type="entry name" value="TOXIN PARE1-RELATED"/>
    <property type="match status" value="1"/>
</dbReference>
<sequence length="98" mass="11379">MKVVLSRRAIIEIQEIGDYIAQDNPERAAEFVRELRTACLTLVELPFAFPIVQRYADHEVRRRLHGNYVVLYRVEVDANRIVVLNVLHGATDYLQTDL</sequence>
<dbReference type="PANTHER" id="PTHR33755:SF6">
    <property type="entry name" value="PLASMID STABILIZATION SYSTEM PROTEIN"/>
    <property type="match status" value="1"/>
</dbReference>
<organism evidence="3 4">
    <name type="scientific">Lysobacter soyae</name>
    <dbReference type="NCBI Taxonomy" id="2764185"/>
    <lineage>
        <taxon>Bacteria</taxon>
        <taxon>Pseudomonadati</taxon>
        <taxon>Pseudomonadota</taxon>
        <taxon>Gammaproteobacteria</taxon>
        <taxon>Lysobacterales</taxon>
        <taxon>Lysobacteraceae</taxon>
        <taxon>Lysobacter</taxon>
    </lineage>
</organism>